<evidence type="ECO:0000313" key="3">
    <source>
        <dbReference type="EMBL" id="GGK30467.1"/>
    </source>
</evidence>
<protein>
    <recommendedName>
        <fullName evidence="2">DUF2231 domain-containing protein</fullName>
    </recommendedName>
</protein>
<feature type="transmembrane region" description="Helical" evidence="1">
    <location>
        <begin position="42"/>
        <end position="68"/>
    </location>
</feature>
<keyword evidence="1" id="KW-1133">Transmembrane helix</keyword>
<evidence type="ECO:0000259" key="2">
    <source>
        <dbReference type="Pfam" id="PF09990"/>
    </source>
</evidence>
<evidence type="ECO:0000256" key="1">
    <source>
        <dbReference type="SAM" id="Phobius"/>
    </source>
</evidence>
<feature type="transmembrane region" description="Helical" evidence="1">
    <location>
        <begin position="13"/>
        <end position="35"/>
    </location>
</feature>
<dbReference type="AlphaFoldDB" id="A0A8J3BSD3"/>
<keyword evidence="1" id="KW-0472">Membrane</keyword>
<evidence type="ECO:0000313" key="4">
    <source>
        <dbReference type="Proteomes" id="UP000662200"/>
    </source>
</evidence>
<name>A0A8J3BSD3_9ACTN</name>
<sequence length="158" mass="16558">MFDEVLGIPAHPLMVHAAVVFGPLFCLAAIGYAVLPRFRAHLGWLVALLAVGSPVTALTAVLSGNAFLSRLPAGPARDRMLDHQQFGVLSLWSSVLLALIVAGLLLLHRRWAAAPQGGPPRWLAHVGTALVVVLAATSLYFFVRAGHSGAEAVWGGAG</sequence>
<dbReference type="EMBL" id="BMQC01000007">
    <property type="protein sequence ID" value="GGK30467.1"/>
    <property type="molecule type" value="Genomic_DNA"/>
</dbReference>
<gene>
    <name evidence="3" type="ORF">GCM10010124_24060</name>
</gene>
<keyword evidence="1" id="KW-0812">Transmembrane</keyword>
<proteinExistence type="predicted"/>
<feature type="domain" description="DUF2231" evidence="2">
    <location>
        <begin position="7"/>
        <end position="155"/>
    </location>
</feature>
<organism evidence="3 4">
    <name type="scientific">Pilimelia terevasa</name>
    <dbReference type="NCBI Taxonomy" id="53372"/>
    <lineage>
        <taxon>Bacteria</taxon>
        <taxon>Bacillati</taxon>
        <taxon>Actinomycetota</taxon>
        <taxon>Actinomycetes</taxon>
        <taxon>Micromonosporales</taxon>
        <taxon>Micromonosporaceae</taxon>
        <taxon>Pilimelia</taxon>
    </lineage>
</organism>
<dbReference type="InterPro" id="IPR019251">
    <property type="entry name" value="DUF2231_TM"/>
</dbReference>
<dbReference type="Proteomes" id="UP000662200">
    <property type="component" value="Unassembled WGS sequence"/>
</dbReference>
<dbReference type="Pfam" id="PF09990">
    <property type="entry name" value="DUF2231"/>
    <property type="match status" value="1"/>
</dbReference>
<keyword evidence="4" id="KW-1185">Reference proteome</keyword>
<dbReference type="RefSeq" id="WP_189114353.1">
    <property type="nucleotide sequence ID" value="NZ_BMQC01000007.1"/>
</dbReference>
<feature type="transmembrane region" description="Helical" evidence="1">
    <location>
        <begin position="122"/>
        <end position="143"/>
    </location>
</feature>
<feature type="transmembrane region" description="Helical" evidence="1">
    <location>
        <begin position="88"/>
        <end position="107"/>
    </location>
</feature>
<accession>A0A8J3BSD3</accession>
<reference evidence="3" key="1">
    <citation type="journal article" date="2014" name="Int. J. Syst. Evol. Microbiol.">
        <title>Complete genome sequence of Corynebacterium casei LMG S-19264T (=DSM 44701T), isolated from a smear-ripened cheese.</title>
        <authorList>
            <consortium name="US DOE Joint Genome Institute (JGI-PGF)"/>
            <person name="Walter F."/>
            <person name="Albersmeier A."/>
            <person name="Kalinowski J."/>
            <person name="Ruckert C."/>
        </authorList>
    </citation>
    <scope>NUCLEOTIDE SEQUENCE</scope>
    <source>
        <strain evidence="3">JCM 3091</strain>
    </source>
</reference>
<comment type="caution">
    <text evidence="3">The sequence shown here is derived from an EMBL/GenBank/DDBJ whole genome shotgun (WGS) entry which is preliminary data.</text>
</comment>
<reference evidence="3" key="2">
    <citation type="submission" date="2020-09" db="EMBL/GenBank/DDBJ databases">
        <authorList>
            <person name="Sun Q."/>
            <person name="Ohkuma M."/>
        </authorList>
    </citation>
    <scope>NUCLEOTIDE SEQUENCE</scope>
    <source>
        <strain evidence="3">JCM 3091</strain>
    </source>
</reference>